<protein>
    <submittedName>
        <fullName evidence="2">Uncharacterized protein</fullName>
    </submittedName>
</protein>
<organism evidence="2 3">
    <name type="scientific">Rhizobium etli 8C-3</name>
    <dbReference type="NCBI Taxonomy" id="538025"/>
    <lineage>
        <taxon>Bacteria</taxon>
        <taxon>Pseudomonadati</taxon>
        <taxon>Pseudomonadota</taxon>
        <taxon>Alphaproteobacteria</taxon>
        <taxon>Hyphomicrobiales</taxon>
        <taxon>Rhizobiaceae</taxon>
        <taxon>Rhizobium/Agrobacterium group</taxon>
        <taxon>Rhizobium</taxon>
    </lineage>
</organism>
<feature type="chain" id="PRO_5013267495" evidence="1">
    <location>
        <begin position="24"/>
        <end position="112"/>
    </location>
</feature>
<keyword evidence="1" id="KW-0732">Signal</keyword>
<dbReference type="Proteomes" id="UP000185109">
    <property type="component" value="Chromosome"/>
</dbReference>
<evidence type="ECO:0000256" key="1">
    <source>
        <dbReference type="SAM" id="SignalP"/>
    </source>
</evidence>
<reference evidence="2 3" key="1">
    <citation type="submission" date="2016-09" db="EMBL/GenBank/DDBJ databases">
        <title>The complete genome sequences of Rhizobium gallicum, symbiovars gallicum and phaseoli, symbionts associated to common bean (Phaseolus vulgaris).</title>
        <authorList>
            <person name="Bustos P."/>
            <person name="Santamaria R.I."/>
            <person name="Perez-Carrascal O.M."/>
            <person name="Juarez S."/>
            <person name="Lozano L."/>
            <person name="Martinez-Flores I."/>
            <person name="Martinez-Romero E."/>
            <person name="Cevallos M."/>
            <person name="Romero D."/>
            <person name="Davila G."/>
            <person name="Gonzalez V."/>
        </authorList>
    </citation>
    <scope>NUCLEOTIDE SEQUENCE [LARGE SCALE GENOMIC DNA]</scope>
    <source>
        <strain evidence="2 3">8C-3</strain>
    </source>
</reference>
<evidence type="ECO:0000313" key="2">
    <source>
        <dbReference type="EMBL" id="APO74847.1"/>
    </source>
</evidence>
<proteinExistence type="predicted"/>
<dbReference type="AlphaFoldDB" id="A0A1L5P3X5"/>
<dbReference type="EMBL" id="CP017241">
    <property type="protein sequence ID" value="APO74847.1"/>
    <property type="molecule type" value="Genomic_DNA"/>
</dbReference>
<feature type="signal peptide" evidence="1">
    <location>
        <begin position="1"/>
        <end position="23"/>
    </location>
</feature>
<sequence length="112" mass="13403">MKKLLSALAAVGMAAFFALPVNAVPVFVPKAEQVQTGDVVQVKHRHHGHWRSDRYWNRRYAYRSCRYYGNCYYRPYGYRGYPTYYGYPRYYGGYPDYYGYHRRSGVTLYFDF</sequence>
<name>A0A1L5P3X5_RHIET</name>
<evidence type="ECO:0000313" key="3">
    <source>
        <dbReference type="Proteomes" id="UP000185109"/>
    </source>
</evidence>
<gene>
    <name evidence="2" type="ORF">AM571_CH02036</name>
</gene>
<accession>A0A1L5P3X5</accession>
<dbReference type="RefSeq" id="WP_074063161.1">
    <property type="nucleotide sequence ID" value="NZ_CP017241.1"/>
</dbReference>